<dbReference type="PANTHER" id="PTHR48075:SF7">
    <property type="entry name" value="3-HYDROXYACYL-COA DEHYDROGENASE-RELATED"/>
    <property type="match status" value="1"/>
</dbReference>
<keyword evidence="11" id="KW-1185">Reference proteome</keyword>
<dbReference type="Pfam" id="PF00725">
    <property type="entry name" value="3HCDH"/>
    <property type="match status" value="1"/>
</dbReference>
<evidence type="ECO:0000256" key="1">
    <source>
        <dbReference type="ARBA" id="ARBA00005005"/>
    </source>
</evidence>
<evidence type="ECO:0000256" key="3">
    <source>
        <dbReference type="ARBA" id="ARBA00022963"/>
    </source>
</evidence>
<evidence type="ECO:0000259" key="9">
    <source>
        <dbReference type="Pfam" id="PF02737"/>
    </source>
</evidence>
<gene>
    <name evidence="10" type="primary">fadN</name>
    <name evidence="10" type="ORF">TST_0170</name>
</gene>
<dbReference type="GO" id="GO:0006635">
    <property type="term" value="P:fatty acid beta-oxidation"/>
    <property type="evidence" value="ECO:0007669"/>
    <property type="project" value="UniProtKB-UniPathway"/>
</dbReference>
<dbReference type="KEGG" id="ttk:TST_0170"/>
<keyword evidence="5" id="KW-0520">NAD</keyword>
<dbReference type="PANTHER" id="PTHR48075">
    <property type="entry name" value="3-HYDROXYACYL-COA DEHYDROGENASE FAMILY PROTEIN"/>
    <property type="match status" value="1"/>
</dbReference>
<evidence type="ECO:0000313" key="10">
    <source>
        <dbReference type="EMBL" id="BAT70980.1"/>
    </source>
</evidence>
<accession>A0A0S3QRM2</accession>
<comment type="pathway">
    <text evidence="1">Lipid metabolism; fatty acid beta-oxidation.</text>
</comment>
<evidence type="ECO:0000256" key="4">
    <source>
        <dbReference type="ARBA" id="ARBA00023002"/>
    </source>
</evidence>
<dbReference type="PATRIC" id="fig|1298851.3.peg.173"/>
<dbReference type="Pfam" id="PF02737">
    <property type="entry name" value="3HCDH_N"/>
    <property type="match status" value="1"/>
</dbReference>
<dbReference type="InterPro" id="IPR006108">
    <property type="entry name" value="3HC_DH_C"/>
</dbReference>
<evidence type="ECO:0000256" key="5">
    <source>
        <dbReference type="ARBA" id="ARBA00023027"/>
    </source>
</evidence>
<dbReference type="InterPro" id="IPR036291">
    <property type="entry name" value="NAD(P)-bd_dom_sf"/>
</dbReference>
<dbReference type="SUPFAM" id="SSF52096">
    <property type="entry name" value="ClpP/crotonase"/>
    <property type="match status" value="1"/>
</dbReference>
<evidence type="ECO:0000256" key="7">
    <source>
        <dbReference type="ARBA" id="ARBA00049556"/>
    </source>
</evidence>
<sequence length="794" mass="88740">MMGYEVKKAAVLGAGVMGAAIAAHLANVGIPVLLLDIPPKEGDDRNAIARAGLERALKAKPPAFYHKEFAELVEVGNFEDDMPKIAECDLVIEAIVENLQIKRSLFEKVDQCRKPGSIIATNTSGISINAIAEGRSEDFRKHFLGMHFFNPPRYMKLLEIIPGKDTLKEVVDFAAEFGEKVLGKGIVYAKDTPNFIANRIGVFGMMYTLKLMDEMGLTIEEIDALTGKVVGRPKVATFKLADMVGIDVLYHVALNVYDNAPNDEMREIFNPPEWLKKMVENGWLGNKTKQGFYKKVKGEDGKKQTLVIDPKTLEYRPAQRATFPSVEMAKTEEDVRKRLKIMCYGKDKGAQFTWKAIAAMLIYSANRIPEIADDIVQVDNAMKWGFNWELGPFEIWDAIGVRKSVERMEAEGMQVPAKVKEMLEAGAETFYREEGTTVYYWDFESKSYKPIEEKPEVIVLSRLKKAGKVVTENADASLIDLGDGVACLEFHTKMNAIGAGILQMVDEALDRVRKDFDALVIANQGEHFSAGANLALLLMAIQEEEWEEIDYMVRSFQKATMSLKYFEKPVVAAPFNMTLGGGCEFCLHCDRIRAHAELYMGLVEVGVGLLPAGGGTKEMLLRLVDKYIPKNLPRGVVVDPLPHLRRALETIAMAKVSMSAYEAKEIGFLTDCDSISINRDYLIHDAKQVALNLVREGYKPGRVKKVKMAGREGFGYLKMLIYNMKEGGWITEHEAKIATHIAKVLTGGDVLPGTVMDEWEILDLEREGFLSLCGEPKTQERIRHMLTTGRPLRN</sequence>
<dbReference type="InterPro" id="IPR001753">
    <property type="entry name" value="Enoyl-CoA_hydra/iso"/>
</dbReference>
<dbReference type="InterPro" id="IPR006176">
    <property type="entry name" value="3-OHacyl-CoA_DH_NAD-bd"/>
</dbReference>
<dbReference type="EMBL" id="AP013035">
    <property type="protein sequence ID" value="BAT70980.1"/>
    <property type="molecule type" value="Genomic_DNA"/>
</dbReference>
<dbReference type="SUPFAM" id="SSF51735">
    <property type="entry name" value="NAD(P)-binding Rossmann-fold domains"/>
    <property type="match status" value="1"/>
</dbReference>
<feature type="domain" description="3-hydroxyacyl-CoA dehydrogenase NAD binding" evidence="9">
    <location>
        <begin position="8"/>
        <end position="191"/>
    </location>
</feature>
<dbReference type="STRING" id="1298851.TST_0170"/>
<dbReference type="InterPro" id="IPR029045">
    <property type="entry name" value="ClpP/crotonase-like_dom_sf"/>
</dbReference>
<dbReference type="UniPathway" id="UPA00659"/>
<keyword evidence="2" id="KW-0276">Fatty acid metabolism</keyword>
<evidence type="ECO:0000259" key="8">
    <source>
        <dbReference type="Pfam" id="PF00725"/>
    </source>
</evidence>
<evidence type="ECO:0000256" key="2">
    <source>
        <dbReference type="ARBA" id="ARBA00022832"/>
    </source>
</evidence>
<dbReference type="GO" id="GO:0070403">
    <property type="term" value="F:NAD+ binding"/>
    <property type="evidence" value="ECO:0007669"/>
    <property type="project" value="InterPro"/>
</dbReference>
<dbReference type="AlphaFoldDB" id="A0A0S3QRM2"/>
<dbReference type="SUPFAM" id="SSF48179">
    <property type="entry name" value="6-phosphogluconate dehydrogenase C-terminal domain-like"/>
    <property type="match status" value="2"/>
</dbReference>
<name>A0A0S3QRM2_THET7</name>
<evidence type="ECO:0000313" key="11">
    <source>
        <dbReference type="Proteomes" id="UP000063234"/>
    </source>
</evidence>
<dbReference type="EC" id="1.1.1.35" evidence="10"/>
<dbReference type="Proteomes" id="UP000063234">
    <property type="component" value="Chromosome"/>
</dbReference>
<organism evidence="10 11">
    <name type="scientific">Thermosulfidibacter takaii (strain DSM 17441 / JCM 13301 / NBRC 103674 / ABI70S6)</name>
    <dbReference type="NCBI Taxonomy" id="1298851"/>
    <lineage>
        <taxon>Bacteria</taxon>
        <taxon>Pseudomonadati</taxon>
        <taxon>Thermosulfidibacterota</taxon>
        <taxon>Thermosulfidibacteria</taxon>
        <taxon>Thermosulfidibacterales</taxon>
        <taxon>Thermosulfidibacteraceae</taxon>
    </lineage>
</organism>
<feature type="domain" description="3-hydroxyacyl-CoA dehydrogenase C-terminal" evidence="8">
    <location>
        <begin position="195"/>
        <end position="294"/>
    </location>
</feature>
<keyword evidence="4 10" id="KW-0560">Oxidoreductase</keyword>
<keyword evidence="6" id="KW-0443">Lipid metabolism</keyword>
<dbReference type="GO" id="GO:0003857">
    <property type="term" value="F:(3S)-3-hydroxyacyl-CoA dehydrogenase (NAD+) activity"/>
    <property type="evidence" value="ECO:0007669"/>
    <property type="project" value="UniProtKB-EC"/>
</dbReference>
<dbReference type="Gene3D" id="3.90.226.10">
    <property type="entry name" value="2-enoyl-CoA Hydratase, Chain A, domain 1"/>
    <property type="match status" value="1"/>
</dbReference>
<reference evidence="11" key="1">
    <citation type="journal article" date="2018" name="Science">
        <title>A primordial and reversible TCA cycle in a facultatively chemolithoautotrophic thermophile.</title>
        <authorList>
            <person name="Nunoura T."/>
            <person name="Chikaraishi Y."/>
            <person name="Izaki R."/>
            <person name="Suwa T."/>
            <person name="Sato T."/>
            <person name="Harada T."/>
            <person name="Mori K."/>
            <person name="Kato Y."/>
            <person name="Miyazaki M."/>
            <person name="Shimamura S."/>
            <person name="Yanagawa K."/>
            <person name="Shuto A."/>
            <person name="Ohkouchi N."/>
            <person name="Fujita N."/>
            <person name="Takaki Y."/>
            <person name="Atomi H."/>
            <person name="Takai K."/>
        </authorList>
    </citation>
    <scope>NUCLEOTIDE SEQUENCE [LARGE SCALE GENOMIC DNA]</scope>
    <source>
        <strain evidence="11">DSM 17441 / JCM 13301 / NBRC 103674 / ABI70S6</strain>
    </source>
</reference>
<dbReference type="Gene3D" id="1.10.1040.50">
    <property type="match status" value="1"/>
</dbReference>
<keyword evidence="3" id="KW-0442">Lipid degradation</keyword>
<protein>
    <submittedName>
        <fullName evidence="10">3-hydroxyacyl-CoA dehydrogenase</fullName>
        <ecNumber evidence="10">1.1.1.35</ecNumber>
    </submittedName>
</protein>
<dbReference type="InterPro" id="IPR008927">
    <property type="entry name" value="6-PGluconate_DH-like_C_sf"/>
</dbReference>
<comment type="catalytic activity">
    <reaction evidence="7">
        <text>a (3S)-3-hydroxyacyl-CoA + NAD(+) = a 3-oxoacyl-CoA + NADH + H(+)</text>
        <dbReference type="Rhea" id="RHEA:22432"/>
        <dbReference type="ChEBI" id="CHEBI:15378"/>
        <dbReference type="ChEBI" id="CHEBI:57318"/>
        <dbReference type="ChEBI" id="CHEBI:57540"/>
        <dbReference type="ChEBI" id="CHEBI:57945"/>
        <dbReference type="ChEBI" id="CHEBI:90726"/>
        <dbReference type="EC" id="1.1.1.35"/>
    </reaction>
</comment>
<proteinExistence type="predicted"/>
<dbReference type="Gene3D" id="3.40.50.720">
    <property type="entry name" value="NAD(P)-binding Rossmann-like Domain"/>
    <property type="match status" value="1"/>
</dbReference>
<evidence type="ECO:0000256" key="6">
    <source>
        <dbReference type="ARBA" id="ARBA00023098"/>
    </source>
</evidence>
<dbReference type="CDD" id="cd06558">
    <property type="entry name" value="crotonase-like"/>
    <property type="match status" value="1"/>
</dbReference>
<dbReference type="Pfam" id="PF00378">
    <property type="entry name" value="ECH_1"/>
    <property type="match status" value="1"/>
</dbReference>